<accession>A0A4Y7KWJ3</accession>
<protein>
    <submittedName>
        <fullName evidence="1">Uncharacterized protein</fullName>
    </submittedName>
</protein>
<dbReference type="Gramene" id="RZC77157">
    <property type="protein sequence ID" value="RZC77157"/>
    <property type="gene ID" value="C5167_001285"/>
</dbReference>
<evidence type="ECO:0000313" key="2">
    <source>
        <dbReference type="Proteomes" id="UP000316621"/>
    </source>
</evidence>
<dbReference type="AlphaFoldDB" id="A0A4Y7KWJ3"/>
<proteinExistence type="predicted"/>
<name>A0A4Y7KWJ3_PAPSO</name>
<feature type="non-terminal residue" evidence="1">
    <location>
        <position position="63"/>
    </location>
</feature>
<organism evidence="1 2">
    <name type="scientific">Papaver somniferum</name>
    <name type="common">Opium poppy</name>
    <dbReference type="NCBI Taxonomy" id="3469"/>
    <lineage>
        <taxon>Eukaryota</taxon>
        <taxon>Viridiplantae</taxon>
        <taxon>Streptophyta</taxon>
        <taxon>Embryophyta</taxon>
        <taxon>Tracheophyta</taxon>
        <taxon>Spermatophyta</taxon>
        <taxon>Magnoliopsida</taxon>
        <taxon>Ranunculales</taxon>
        <taxon>Papaveraceae</taxon>
        <taxon>Papaveroideae</taxon>
        <taxon>Papaver</taxon>
    </lineage>
</organism>
<gene>
    <name evidence="1" type="ORF">C5167_001285</name>
</gene>
<dbReference type="Proteomes" id="UP000316621">
    <property type="component" value="Chromosome 9"/>
</dbReference>
<keyword evidence="2" id="KW-1185">Reference proteome</keyword>
<evidence type="ECO:0000313" key="1">
    <source>
        <dbReference type="EMBL" id="RZC77157.1"/>
    </source>
</evidence>
<reference evidence="1 2" key="1">
    <citation type="journal article" date="2018" name="Science">
        <title>The opium poppy genome and morphinan production.</title>
        <authorList>
            <person name="Guo L."/>
            <person name="Winzer T."/>
            <person name="Yang X."/>
            <person name="Li Y."/>
            <person name="Ning Z."/>
            <person name="He Z."/>
            <person name="Teodor R."/>
            <person name="Lu Y."/>
            <person name="Bowser T.A."/>
            <person name="Graham I.A."/>
            <person name="Ye K."/>
        </authorList>
    </citation>
    <scope>NUCLEOTIDE SEQUENCE [LARGE SCALE GENOMIC DNA]</scope>
    <source>
        <strain evidence="2">cv. HN1</strain>
        <tissue evidence="1">Leaves</tissue>
    </source>
</reference>
<sequence>MGLLFEGKMARTICYHTLENAEKGQLYDDSIYLRTSGHGSEEYGCRYGCKRSNNTTLVPVNIH</sequence>
<dbReference type="EMBL" id="CM010723">
    <property type="protein sequence ID" value="RZC77157.1"/>
    <property type="molecule type" value="Genomic_DNA"/>
</dbReference>